<dbReference type="HAMAP" id="MF_00911">
    <property type="entry name" value="FtsQ_subfam"/>
    <property type="match status" value="1"/>
</dbReference>
<feature type="compositionally biased region" description="Polar residues" evidence="10">
    <location>
        <begin position="1"/>
        <end position="11"/>
    </location>
</feature>
<dbReference type="PROSITE" id="PS51779">
    <property type="entry name" value="POTRA"/>
    <property type="match status" value="1"/>
</dbReference>
<name>A0A2N3LBT0_9PROT</name>
<dbReference type="Pfam" id="PF03799">
    <property type="entry name" value="FtsQ_DivIB_C"/>
    <property type="match status" value="1"/>
</dbReference>
<dbReference type="InterPro" id="IPR005548">
    <property type="entry name" value="Cell_div_FtsQ/DivIB_C"/>
</dbReference>
<comment type="similarity">
    <text evidence="9">Belongs to the FtsQ/DivIB family. FtsQ subfamily.</text>
</comment>
<keyword evidence="8 9" id="KW-0131">Cell cycle</keyword>
<dbReference type="InterPro" id="IPR034746">
    <property type="entry name" value="POTRA"/>
</dbReference>
<dbReference type="InterPro" id="IPR026579">
    <property type="entry name" value="FtsQ"/>
</dbReference>
<keyword evidence="6 9" id="KW-1133">Transmembrane helix</keyword>
<dbReference type="RefSeq" id="WP_101299594.1">
    <property type="nucleotide sequence ID" value="NZ_NXGX01000001.1"/>
</dbReference>
<feature type="compositionally biased region" description="Basic and acidic residues" evidence="10">
    <location>
        <begin position="12"/>
        <end position="22"/>
    </location>
</feature>
<dbReference type="GO" id="GO:0090529">
    <property type="term" value="P:cell septum assembly"/>
    <property type="evidence" value="ECO:0007669"/>
    <property type="project" value="InterPro"/>
</dbReference>
<evidence type="ECO:0000256" key="3">
    <source>
        <dbReference type="ARBA" id="ARBA00022519"/>
    </source>
</evidence>
<feature type="region of interest" description="Disordered" evidence="10">
    <location>
        <begin position="1"/>
        <end position="22"/>
    </location>
</feature>
<evidence type="ECO:0000256" key="4">
    <source>
        <dbReference type="ARBA" id="ARBA00022618"/>
    </source>
</evidence>
<dbReference type="AlphaFoldDB" id="A0A2N3LBT0"/>
<sequence length="294" mass="33100">MRALGTSSTLEEQARERREKLDKQHSVASNVKRIARVVWWTGFIGVFTLGPIALWQTGRADAWLTIAQNEAIRLSADFGMTVRNIEVSGREKTDPNALLAAIGKKPGTPIITFDVDSARERIEQLSWVRTAAVERQLPDTLIVSIVERRPLALWQTDQGNHVLIDGDGAQLQNYELGDYLDLPVLVGDDAPEHAAEMLSIIKSVPHLYDQVTGAQRIGHRRWNIQLANGMYVRLPEKDMDKAWQRLAVLDSEHDLLERDVLIVDLRLPDRTFVRLTPGAAELRRNPPKEKKGSV</sequence>
<reference evidence="12 13" key="1">
    <citation type="submission" date="2017-09" db="EMBL/GenBank/DDBJ databases">
        <title>Biodiversity and function of Thalassospira species in the particle-attached aromatic-hydrocarbon-degrading consortia from the surface seawater of the China South Sea.</title>
        <authorList>
            <person name="Dong C."/>
            <person name="Lai Q."/>
            <person name="Shao Z."/>
        </authorList>
    </citation>
    <scope>NUCLEOTIDE SEQUENCE [LARGE SCALE GENOMIC DNA]</scope>
    <source>
        <strain evidence="12 13">139Z-12</strain>
    </source>
</reference>
<evidence type="ECO:0000259" key="11">
    <source>
        <dbReference type="PROSITE" id="PS51779"/>
    </source>
</evidence>
<dbReference type="InterPro" id="IPR045335">
    <property type="entry name" value="FtsQ_C_sf"/>
</dbReference>
<comment type="function">
    <text evidence="9">Essential cell division protein.</text>
</comment>
<evidence type="ECO:0000256" key="6">
    <source>
        <dbReference type="ARBA" id="ARBA00022989"/>
    </source>
</evidence>
<dbReference type="GO" id="GO:0032153">
    <property type="term" value="C:cell division site"/>
    <property type="evidence" value="ECO:0007669"/>
    <property type="project" value="UniProtKB-UniRule"/>
</dbReference>
<gene>
    <name evidence="9" type="primary">ftsQ</name>
    <name evidence="12" type="ORF">COO92_02535</name>
</gene>
<keyword evidence="3 9" id="KW-0997">Cell inner membrane</keyword>
<dbReference type="Pfam" id="PF08478">
    <property type="entry name" value="POTRA_1"/>
    <property type="match status" value="1"/>
</dbReference>
<evidence type="ECO:0000313" key="13">
    <source>
        <dbReference type="Proteomes" id="UP000233332"/>
    </source>
</evidence>
<comment type="caution">
    <text evidence="12">The sequence shown here is derived from an EMBL/GenBank/DDBJ whole genome shotgun (WGS) entry which is preliminary data.</text>
</comment>
<keyword evidence="2 9" id="KW-1003">Cell membrane</keyword>
<dbReference type="Gene3D" id="3.40.50.11690">
    <property type="entry name" value="Cell division protein FtsQ/DivIB"/>
    <property type="match status" value="1"/>
</dbReference>
<evidence type="ECO:0000256" key="7">
    <source>
        <dbReference type="ARBA" id="ARBA00023136"/>
    </source>
</evidence>
<keyword evidence="7 9" id="KW-0472">Membrane</keyword>
<evidence type="ECO:0000256" key="1">
    <source>
        <dbReference type="ARBA" id="ARBA00004370"/>
    </source>
</evidence>
<evidence type="ECO:0000313" key="12">
    <source>
        <dbReference type="EMBL" id="PKR60254.1"/>
    </source>
</evidence>
<dbReference type="PANTHER" id="PTHR35851:SF1">
    <property type="entry name" value="CELL DIVISION PROTEIN FTSQ"/>
    <property type="match status" value="1"/>
</dbReference>
<accession>A0A2N3LBT0</accession>
<keyword evidence="4 9" id="KW-0132">Cell division</keyword>
<evidence type="ECO:0000256" key="5">
    <source>
        <dbReference type="ARBA" id="ARBA00022692"/>
    </source>
</evidence>
<evidence type="ECO:0000256" key="9">
    <source>
        <dbReference type="HAMAP-Rule" id="MF_00911"/>
    </source>
</evidence>
<dbReference type="GO" id="GO:0043093">
    <property type="term" value="P:FtsZ-dependent cytokinesis"/>
    <property type="evidence" value="ECO:0007669"/>
    <property type="project" value="UniProtKB-UniRule"/>
</dbReference>
<dbReference type="Proteomes" id="UP000233332">
    <property type="component" value="Unassembled WGS sequence"/>
</dbReference>
<organism evidence="12 13">
    <name type="scientific">Thalassospira lohafexi</name>
    <dbReference type="NCBI Taxonomy" id="744227"/>
    <lineage>
        <taxon>Bacteria</taxon>
        <taxon>Pseudomonadati</taxon>
        <taxon>Pseudomonadota</taxon>
        <taxon>Alphaproteobacteria</taxon>
        <taxon>Rhodospirillales</taxon>
        <taxon>Thalassospiraceae</taxon>
        <taxon>Thalassospira</taxon>
    </lineage>
</organism>
<evidence type="ECO:0000256" key="10">
    <source>
        <dbReference type="SAM" id="MobiDB-lite"/>
    </source>
</evidence>
<feature type="domain" description="POTRA" evidence="11">
    <location>
        <begin position="80"/>
        <end position="148"/>
    </location>
</feature>
<dbReference type="InterPro" id="IPR013685">
    <property type="entry name" value="POTRA_FtsQ_type"/>
</dbReference>
<feature type="transmembrane region" description="Helical" evidence="9">
    <location>
        <begin position="37"/>
        <end position="55"/>
    </location>
</feature>
<dbReference type="PANTHER" id="PTHR35851">
    <property type="entry name" value="CELL DIVISION PROTEIN FTSQ"/>
    <property type="match status" value="1"/>
</dbReference>
<keyword evidence="5 9" id="KW-0812">Transmembrane</keyword>
<comment type="subcellular location">
    <subcellularLocation>
        <location evidence="9">Cell inner membrane</location>
        <topology evidence="9">Single-pass type II membrane protein</topology>
    </subcellularLocation>
    <subcellularLocation>
        <location evidence="1">Membrane</location>
    </subcellularLocation>
    <text evidence="9">Localizes to the division septum.</text>
</comment>
<dbReference type="GO" id="GO:0005886">
    <property type="term" value="C:plasma membrane"/>
    <property type="evidence" value="ECO:0007669"/>
    <property type="project" value="UniProtKB-SubCell"/>
</dbReference>
<keyword evidence="13" id="KW-1185">Reference proteome</keyword>
<proteinExistence type="inferred from homology"/>
<evidence type="ECO:0000256" key="2">
    <source>
        <dbReference type="ARBA" id="ARBA00022475"/>
    </source>
</evidence>
<dbReference type="EMBL" id="NXGX01000001">
    <property type="protein sequence ID" value="PKR60254.1"/>
    <property type="molecule type" value="Genomic_DNA"/>
</dbReference>
<protein>
    <recommendedName>
        <fullName evidence="9">Cell division protein FtsQ</fullName>
    </recommendedName>
</protein>
<evidence type="ECO:0000256" key="8">
    <source>
        <dbReference type="ARBA" id="ARBA00023306"/>
    </source>
</evidence>
<dbReference type="Gene3D" id="3.10.20.310">
    <property type="entry name" value="membrane protein fhac"/>
    <property type="match status" value="1"/>
</dbReference>